<evidence type="ECO:0000313" key="14">
    <source>
        <dbReference type="RefSeq" id="XP_022426269.1"/>
    </source>
</evidence>
<comment type="function">
    <text evidence="9">Lineage-specific cytokine affecting the proliferation and maturation of megakaryocytes from their committed progenitor cells. It acts at a late stage of megakaryocyte development. It may be the major physiological regulator of circulating platelets.</text>
</comment>
<dbReference type="Pfam" id="PF00758">
    <property type="entry name" value="EPO_TPO"/>
    <property type="match status" value="1"/>
</dbReference>
<dbReference type="GO" id="GO:0005125">
    <property type="term" value="F:cytokine activity"/>
    <property type="evidence" value="ECO:0007669"/>
    <property type="project" value="UniProtKB-KW"/>
</dbReference>
<dbReference type="PROSITE" id="PS00817">
    <property type="entry name" value="EPO_TPO"/>
    <property type="match status" value="1"/>
</dbReference>
<name>A0A2Y9MV26_DELLE</name>
<evidence type="ECO:0000313" key="13">
    <source>
        <dbReference type="Proteomes" id="UP000248483"/>
    </source>
</evidence>
<dbReference type="PRINTS" id="PR01485">
    <property type="entry name" value="THROMBOPTN"/>
</dbReference>
<dbReference type="FunFam" id="1.20.1250.10:FF:000015">
    <property type="entry name" value="thrombopoietin isoform X2"/>
    <property type="match status" value="1"/>
</dbReference>
<dbReference type="GO" id="GO:0070374">
    <property type="term" value="P:positive regulation of ERK1 and ERK2 cascade"/>
    <property type="evidence" value="ECO:0007669"/>
    <property type="project" value="TreeGrafter"/>
</dbReference>
<evidence type="ECO:0000256" key="3">
    <source>
        <dbReference type="ARBA" id="ARBA00022514"/>
    </source>
</evidence>
<comment type="subcellular location">
    <subcellularLocation>
        <location evidence="1">Secreted</location>
    </subcellularLocation>
</comment>
<dbReference type="GO" id="GO:0005615">
    <property type="term" value="C:extracellular space"/>
    <property type="evidence" value="ECO:0007669"/>
    <property type="project" value="UniProtKB-KW"/>
</dbReference>
<feature type="chain" id="PRO_5015911283" description="Thrombopoietin" evidence="12">
    <location>
        <begin position="22"/>
        <end position="286"/>
    </location>
</feature>
<keyword evidence="3" id="KW-0202">Cytokine</keyword>
<dbReference type="GO" id="GO:0008283">
    <property type="term" value="P:cell population proliferation"/>
    <property type="evidence" value="ECO:0007669"/>
    <property type="project" value="InterPro"/>
</dbReference>
<dbReference type="PANTHER" id="PTHR10560:SF0">
    <property type="entry name" value="THROMBOPOIETIN"/>
    <property type="match status" value="1"/>
</dbReference>
<evidence type="ECO:0000256" key="8">
    <source>
        <dbReference type="ARBA" id="ARBA00023180"/>
    </source>
</evidence>
<dbReference type="PANTHER" id="PTHR10560">
    <property type="entry name" value="THROMBOPOIETIN"/>
    <property type="match status" value="1"/>
</dbReference>
<keyword evidence="5" id="KW-0372">Hormone</keyword>
<keyword evidence="13" id="KW-1185">Reference proteome</keyword>
<comment type="similarity">
    <text evidence="2">Belongs to the EPO/TPO family.</text>
</comment>
<dbReference type="AlphaFoldDB" id="A0A2Y9MV26"/>
<sequence length="286" mass="31377">MEMTELLLVVMPLLTARLTLSSPAPPACDPRLLNKLLRDSHVLHSRLSQCPDVNPLSTPVLLPAVDFSLGEWKTQTEQTKAQDVLGASTLLLEAVMAARGQLGPTCLSSLLVQLSGQVRLLLGALQGLLGTQLSAQGRTTAHKDPSAIFLSFQRLLRGKDFWIVGDKLQCLSQNYWLWTSEQAAGIQSQDSWSAEPNLQVPRPNPWTPERDTWTPEWNSRTLSWTHTQGPKSPGYSSGNFRHGLPATLPPAWRVSFPSPSSSWTVHTLLSFTHLAHPHGPAPTHAS</sequence>
<dbReference type="RefSeq" id="XP_022426269.1">
    <property type="nucleotide sequence ID" value="XM_022570561.2"/>
</dbReference>
<keyword evidence="8" id="KW-0325">Glycoprotein</keyword>
<dbReference type="GO" id="GO:1902035">
    <property type="term" value="P:positive regulation of hematopoietic stem cell proliferation"/>
    <property type="evidence" value="ECO:0007669"/>
    <property type="project" value="TreeGrafter"/>
</dbReference>
<evidence type="ECO:0000256" key="10">
    <source>
        <dbReference type="ARBA" id="ARBA00068091"/>
    </source>
</evidence>
<evidence type="ECO:0000256" key="6">
    <source>
        <dbReference type="ARBA" id="ARBA00022729"/>
    </source>
</evidence>
<evidence type="ECO:0000256" key="2">
    <source>
        <dbReference type="ARBA" id="ARBA00005782"/>
    </source>
</evidence>
<keyword evidence="4" id="KW-0964">Secreted</keyword>
<organism evidence="13 14">
    <name type="scientific">Delphinapterus leucas</name>
    <name type="common">Beluga whale</name>
    <dbReference type="NCBI Taxonomy" id="9749"/>
    <lineage>
        <taxon>Eukaryota</taxon>
        <taxon>Metazoa</taxon>
        <taxon>Chordata</taxon>
        <taxon>Craniata</taxon>
        <taxon>Vertebrata</taxon>
        <taxon>Euteleostomi</taxon>
        <taxon>Mammalia</taxon>
        <taxon>Eutheria</taxon>
        <taxon>Laurasiatheria</taxon>
        <taxon>Artiodactyla</taxon>
        <taxon>Whippomorpha</taxon>
        <taxon>Cetacea</taxon>
        <taxon>Odontoceti</taxon>
        <taxon>Monodontidae</taxon>
        <taxon>Delphinapterus</taxon>
    </lineage>
</organism>
<dbReference type="InterPro" id="IPR019767">
    <property type="entry name" value="EPO/TPO_CS"/>
</dbReference>
<dbReference type="InterPro" id="IPR009079">
    <property type="entry name" value="4_helix_cytokine-like_core"/>
</dbReference>
<reference evidence="14" key="1">
    <citation type="submission" date="2025-08" db="UniProtKB">
        <authorList>
            <consortium name="RefSeq"/>
        </authorList>
    </citation>
    <scope>IDENTIFICATION</scope>
    <source>
        <tissue evidence="14">Blood</tissue>
    </source>
</reference>
<gene>
    <name evidence="14" type="primary">THPO</name>
</gene>
<evidence type="ECO:0000256" key="9">
    <source>
        <dbReference type="ARBA" id="ARBA00056869"/>
    </source>
</evidence>
<protein>
    <recommendedName>
        <fullName evidence="10">Thrombopoietin</fullName>
    </recommendedName>
</protein>
<evidence type="ECO:0000256" key="7">
    <source>
        <dbReference type="ARBA" id="ARBA00023157"/>
    </source>
</evidence>
<dbReference type="GeneID" id="111173147"/>
<keyword evidence="7" id="KW-1015">Disulfide bond</keyword>
<feature type="signal peptide" evidence="12">
    <location>
        <begin position="1"/>
        <end position="21"/>
    </location>
</feature>
<evidence type="ECO:0000256" key="11">
    <source>
        <dbReference type="SAM" id="MobiDB-lite"/>
    </source>
</evidence>
<evidence type="ECO:0000256" key="12">
    <source>
        <dbReference type="SAM" id="SignalP"/>
    </source>
</evidence>
<evidence type="ECO:0000256" key="5">
    <source>
        <dbReference type="ARBA" id="ARBA00022702"/>
    </source>
</evidence>
<dbReference type="CTD" id="7066"/>
<keyword evidence="6 12" id="KW-0732">Signal</keyword>
<dbReference type="GO" id="GO:0038163">
    <property type="term" value="P:thrombopoietin-mediated signaling pathway"/>
    <property type="evidence" value="ECO:0007669"/>
    <property type="project" value="TreeGrafter"/>
</dbReference>
<dbReference type="Proteomes" id="UP000248483">
    <property type="component" value="Unplaced"/>
</dbReference>
<dbReference type="InterPro" id="IPR001323">
    <property type="entry name" value="EPO_TPO"/>
</dbReference>
<evidence type="ECO:0000256" key="1">
    <source>
        <dbReference type="ARBA" id="ARBA00004613"/>
    </source>
</evidence>
<dbReference type="Gene3D" id="1.20.1250.10">
    <property type="match status" value="1"/>
</dbReference>
<feature type="region of interest" description="Disordered" evidence="11">
    <location>
        <begin position="189"/>
        <end position="212"/>
    </location>
</feature>
<evidence type="ECO:0000256" key="4">
    <source>
        <dbReference type="ARBA" id="ARBA00022525"/>
    </source>
</evidence>
<dbReference type="InterPro" id="IPR003978">
    <property type="entry name" value="Thrombopoietin"/>
</dbReference>
<dbReference type="SUPFAM" id="SSF47266">
    <property type="entry name" value="4-helical cytokines"/>
    <property type="match status" value="1"/>
</dbReference>
<accession>A0A2Y9MV26</accession>
<proteinExistence type="inferred from homology"/>
<dbReference type="GO" id="GO:0005179">
    <property type="term" value="F:hormone activity"/>
    <property type="evidence" value="ECO:0007669"/>
    <property type="project" value="UniProtKB-KW"/>
</dbReference>